<dbReference type="PIRSF" id="PIRSF020481">
    <property type="entry name" value="BAP"/>
    <property type="match status" value="1"/>
</dbReference>
<dbReference type="RefSeq" id="WP_186957093.1">
    <property type="nucleotide sequence ID" value="NZ_JACOFX010000032.1"/>
</dbReference>
<dbReference type="EMBL" id="JACOFX010000032">
    <property type="protein sequence ID" value="MBC3911381.1"/>
    <property type="molecule type" value="Genomic_DNA"/>
</dbReference>
<comment type="caution">
    <text evidence="1">The sequence shown here is derived from an EMBL/GenBank/DDBJ whole genome shotgun (WGS) entry which is preliminary data.</text>
</comment>
<sequence length="279" mass="29274">MIDLKSLPPPAVVEELDFEALVTAHKQDLLQRQPSAANVLALPSEPLVKQVEAFAYREMLLRGRVNDAARANLLAFATGTDLDHKGAFYGLARLPGEADDRYRLRIQLRIAALAGNGTAEQYRLLALSASQNVRDANVTSSTPGSIAVVLWLIDASQAQATSAAVLAAMNAPNARPLGVPVSVAVARPVALNVSATLWREASAPADIVTQIKTRIMAAIASFASLGRSVPLSWVTAQLQQPGIARVEFPALGQPAGNTVLAADEYAVAGAIKLTDGGVA</sequence>
<dbReference type="Proteomes" id="UP000646911">
    <property type="component" value="Unassembled WGS sequence"/>
</dbReference>
<keyword evidence="2" id="KW-1185">Reference proteome</keyword>
<evidence type="ECO:0000313" key="1">
    <source>
        <dbReference type="EMBL" id="MBC3911381.1"/>
    </source>
</evidence>
<dbReference type="InterPro" id="IPR014507">
    <property type="entry name" value="Baseplate_assembly_J_pred"/>
</dbReference>
<proteinExistence type="predicted"/>
<organism evidence="1 2">
    <name type="scientific">Undibacterium umbellatum</name>
    <dbReference type="NCBI Taxonomy" id="2762300"/>
    <lineage>
        <taxon>Bacteria</taxon>
        <taxon>Pseudomonadati</taxon>
        <taxon>Pseudomonadota</taxon>
        <taxon>Betaproteobacteria</taxon>
        <taxon>Burkholderiales</taxon>
        <taxon>Oxalobacteraceae</taxon>
        <taxon>Undibacterium</taxon>
    </lineage>
</organism>
<evidence type="ECO:0000313" key="2">
    <source>
        <dbReference type="Proteomes" id="UP000646911"/>
    </source>
</evidence>
<gene>
    <name evidence="1" type="ORF">H8L47_27850</name>
</gene>
<protein>
    <submittedName>
        <fullName evidence="1">Baseplate J/gp47 family protein</fullName>
    </submittedName>
</protein>
<accession>A0ABR6ZIF5</accession>
<name>A0ABR6ZIF5_9BURK</name>
<reference evidence="1 2" key="1">
    <citation type="submission" date="2020-08" db="EMBL/GenBank/DDBJ databases">
        <title>Novel species isolated from subtropical streams in China.</title>
        <authorList>
            <person name="Lu H."/>
        </authorList>
    </citation>
    <scope>NUCLEOTIDE SEQUENCE [LARGE SCALE GENOMIC DNA]</scope>
    <source>
        <strain evidence="1 2">NL8W</strain>
    </source>
</reference>